<sequence length="100" mass="10843">MKSIAALTALKTKLRILRVRMECKGVGVQKRRSRHSATALLARSGVLSLSATSSGVQQSGPHSNPIRDIEGFRPDFIVFSCAKAHSHTTINITIDIDIDS</sequence>
<dbReference type="AlphaFoldDB" id="A0A409VRH5"/>
<organism evidence="1 2">
    <name type="scientific">Psilocybe cyanescens</name>
    <dbReference type="NCBI Taxonomy" id="93625"/>
    <lineage>
        <taxon>Eukaryota</taxon>
        <taxon>Fungi</taxon>
        <taxon>Dikarya</taxon>
        <taxon>Basidiomycota</taxon>
        <taxon>Agaricomycotina</taxon>
        <taxon>Agaricomycetes</taxon>
        <taxon>Agaricomycetidae</taxon>
        <taxon>Agaricales</taxon>
        <taxon>Agaricineae</taxon>
        <taxon>Strophariaceae</taxon>
        <taxon>Psilocybe</taxon>
    </lineage>
</organism>
<evidence type="ECO:0000313" key="2">
    <source>
        <dbReference type="Proteomes" id="UP000283269"/>
    </source>
</evidence>
<dbReference type="InParanoid" id="A0A409VRH5"/>
<keyword evidence="2" id="KW-1185">Reference proteome</keyword>
<accession>A0A409VRH5</accession>
<protein>
    <submittedName>
        <fullName evidence="1">Uncharacterized protein</fullName>
    </submittedName>
</protein>
<dbReference type="Proteomes" id="UP000283269">
    <property type="component" value="Unassembled WGS sequence"/>
</dbReference>
<dbReference type="EMBL" id="NHYD01003948">
    <property type="protein sequence ID" value="PPQ68839.1"/>
    <property type="molecule type" value="Genomic_DNA"/>
</dbReference>
<gene>
    <name evidence="1" type="ORF">CVT25_008886</name>
</gene>
<evidence type="ECO:0000313" key="1">
    <source>
        <dbReference type="EMBL" id="PPQ68839.1"/>
    </source>
</evidence>
<comment type="caution">
    <text evidence="1">The sequence shown here is derived from an EMBL/GenBank/DDBJ whole genome shotgun (WGS) entry which is preliminary data.</text>
</comment>
<name>A0A409VRH5_PSICY</name>
<reference evidence="1 2" key="1">
    <citation type="journal article" date="2018" name="Evol. Lett.">
        <title>Horizontal gene cluster transfer increased hallucinogenic mushroom diversity.</title>
        <authorList>
            <person name="Reynolds H.T."/>
            <person name="Vijayakumar V."/>
            <person name="Gluck-Thaler E."/>
            <person name="Korotkin H.B."/>
            <person name="Matheny P.B."/>
            <person name="Slot J.C."/>
        </authorList>
    </citation>
    <scope>NUCLEOTIDE SEQUENCE [LARGE SCALE GENOMIC DNA]</scope>
    <source>
        <strain evidence="1 2">2631</strain>
    </source>
</reference>
<proteinExistence type="predicted"/>